<evidence type="ECO:0000313" key="10">
    <source>
        <dbReference type="EMBL" id="WMV11878.1"/>
    </source>
</evidence>
<reference evidence="10" key="1">
    <citation type="submission" date="2023-08" db="EMBL/GenBank/DDBJ databases">
        <title>A de novo genome assembly of Solanum verrucosum Schlechtendal, a Mexican diploid species geographically isolated from the other diploid A-genome species in potato relatives.</title>
        <authorList>
            <person name="Hosaka K."/>
        </authorList>
    </citation>
    <scope>NUCLEOTIDE SEQUENCE</scope>
    <source>
        <tissue evidence="10">Young leaves</tissue>
    </source>
</reference>
<dbReference type="InterPro" id="IPR046958">
    <property type="entry name" value="RBK1/2/STUNTED"/>
</dbReference>
<gene>
    <name evidence="10" type="ORF">MTR67_005263</name>
</gene>
<keyword evidence="4" id="KW-0418">Kinase</keyword>
<dbReference type="SMART" id="SM00220">
    <property type="entry name" value="S_TKc"/>
    <property type="match status" value="1"/>
</dbReference>
<feature type="domain" description="Protein kinase" evidence="9">
    <location>
        <begin position="143"/>
        <end position="467"/>
    </location>
</feature>
<accession>A0AAF0PVP2</accession>
<dbReference type="InterPro" id="IPR011009">
    <property type="entry name" value="Kinase-like_dom_sf"/>
</dbReference>
<evidence type="ECO:0000256" key="7">
    <source>
        <dbReference type="RuleBase" id="RU000304"/>
    </source>
</evidence>
<dbReference type="FunFam" id="3.30.200.20:FF:000389">
    <property type="entry name" value="Receptor-like cytosolic serine/threonine-protein kinase RBK1"/>
    <property type="match status" value="1"/>
</dbReference>
<name>A0AAF0PVP2_SOLVR</name>
<dbReference type="PANTHER" id="PTHR47987:SF14">
    <property type="entry name" value="RECEPTOR-LIKE CYTOSOLIC SERINE_THREONINE-PROTEIN KINASE RBK2"/>
    <property type="match status" value="1"/>
</dbReference>
<dbReference type="PROSITE" id="PS00108">
    <property type="entry name" value="PROTEIN_KINASE_ST"/>
    <property type="match status" value="1"/>
</dbReference>
<evidence type="ECO:0000259" key="9">
    <source>
        <dbReference type="PROSITE" id="PS50011"/>
    </source>
</evidence>
<dbReference type="InterPro" id="IPR008271">
    <property type="entry name" value="Ser/Thr_kinase_AS"/>
</dbReference>
<dbReference type="Proteomes" id="UP001234989">
    <property type="component" value="Chromosome 1"/>
</dbReference>
<dbReference type="PROSITE" id="PS50011">
    <property type="entry name" value="PROTEIN_KINASE_DOM"/>
    <property type="match status" value="1"/>
</dbReference>
<organism evidence="10 11">
    <name type="scientific">Solanum verrucosum</name>
    <dbReference type="NCBI Taxonomy" id="315347"/>
    <lineage>
        <taxon>Eukaryota</taxon>
        <taxon>Viridiplantae</taxon>
        <taxon>Streptophyta</taxon>
        <taxon>Embryophyta</taxon>
        <taxon>Tracheophyta</taxon>
        <taxon>Spermatophyta</taxon>
        <taxon>Magnoliopsida</taxon>
        <taxon>eudicotyledons</taxon>
        <taxon>Gunneridae</taxon>
        <taxon>Pentapetalae</taxon>
        <taxon>asterids</taxon>
        <taxon>lamiids</taxon>
        <taxon>Solanales</taxon>
        <taxon>Solanaceae</taxon>
        <taxon>Solanoideae</taxon>
        <taxon>Solaneae</taxon>
        <taxon>Solanum</taxon>
    </lineage>
</organism>
<evidence type="ECO:0000313" key="11">
    <source>
        <dbReference type="Proteomes" id="UP001234989"/>
    </source>
</evidence>
<dbReference type="Gene3D" id="1.10.510.10">
    <property type="entry name" value="Transferase(Phosphotransferase) domain 1"/>
    <property type="match status" value="1"/>
</dbReference>
<keyword evidence="5 6" id="KW-0067">ATP-binding</keyword>
<evidence type="ECO:0000256" key="3">
    <source>
        <dbReference type="ARBA" id="ARBA00022741"/>
    </source>
</evidence>
<dbReference type="Pfam" id="PF00069">
    <property type="entry name" value="Pkinase"/>
    <property type="match status" value="1"/>
</dbReference>
<dbReference type="Gene3D" id="3.30.200.20">
    <property type="entry name" value="Phosphorylase Kinase, domain 1"/>
    <property type="match status" value="1"/>
</dbReference>
<feature type="region of interest" description="Disordered" evidence="8">
    <location>
        <begin position="1"/>
        <end position="76"/>
    </location>
</feature>
<dbReference type="SUPFAM" id="SSF56112">
    <property type="entry name" value="Protein kinase-like (PK-like)"/>
    <property type="match status" value="1"/>
</dbReference>
<dbReference type="PANTHER" id="PTHR47987">
    <property type="entry name" value="OS08G0249100 PROTEIN"/>
    <property type="match status" value="1"/>
</dbReference>
<feature type="compositionally biased region" description="Polar residues" evidence="8">
    <location>
        <begin position="64"/>
        <end position="76"/>
    </location>
</feature>
<dbReference type="PROSITE" id="PS00107">
    <property type="entry name" value="PROTEIN_KINASE_ATP"/>
    <property type="match status" value="1"/>
</dbReference>
<dbReference type="GO" id="GO:0004674">
    <property type="term" value="F:protein serine/threonine kinase activity"/>
    <property type="evidence" value="ECO:0007669"/>
    <property type="project" value="UniProtKB-KW"/>
</dbReference>
<dbReference type="InterPro" id="IPR001245">
    <property type="entry name" value="Ser-Thr/Tyr_kinase_cat_dom"/>
</dbReference>
<protein>
    <recommendedName>
        <fullName evidence="9">Protein kinase domain-containing protein</fullName>
    </recommendedName>
</protein>
<feature type="compositionally biased region" description="Basic and acidic residues" evidence="8">
    <location>
        <begin position="27"/>
        <end position="40"/>
    </location>
</feature>
<sequence length="467" mass="52735">KSAKGISMDAEHTSGNLSASASAQDLRMFEMEREKHDDSSPRGVMEVGIRNPENGSISPKDKPSGSQTRLSNPRTSSRWHKFFKMWKRSSVKRLPSFPPLAVPMMSTRKSRSARENVAAGIYHFTSSWKNFSLSELKNATNNFSKENLIGKGGYAEVYKGCLPDGQLIAVKRLNKGSEAQQEQSFLCEIGTIAHVDHPNTARMVGYGVEGGTYLVLQLSSQGSLGSFLRGSREKLDWAARYKIIFGIANGLMYLHENCQRRIIHRDIKADNILLTEDFVPQLYDIIWYSELSDHSCITRGLSLNGPRIMTEKNYRQSGSTSLFSQLKYSLSSIIHICDFGLAKWLPKEWTHHNVGKFEGTFGYFAPEYFMHGTVDEKTDVFSFGVLLLEIITGRQALDDSQQSLVIWAIVLMKTEDDCYKQNFLRKRTYSEELLDAAEYNSTKCLNEFKQLNLRSSVSENNMKTSAA</sequence>
<evidence type="ECO:0000256" key="8">
    <source>
        <dbReference type="SAM" id="MobiDB-lite"/>
    </source>
</evidence>
<evidence type="ECO:0000256" key="5">
    <source>
        <dbReference type="ARBA" id="ARBA00022840"/>
    </source>
</evidence>
<evidence type="ECO:0000256" key="4">
    <source>
        <dbReference type="ARBA" id="ARBA00022777"/>
    </source>
</evidence>
<feature type="binding site" evidence="6">
    <location>
        <position position="171"/>
    </location>
    <ligand>
        <name>ATP</name>
        <dbReference type="ChEBI" id="CHEBI:30616"/>
    </ligand>
</feature>
<comment type="similarity">
    <text evidence="7">Belongs to the protein kinase superfamily.</text>
</comment>
<keyword evidence="11" id="KW-1185">Reference proteome</keyword>
<proteinExistence type="inferred from homology"/>
<dbReference type="Pfam" id="PF07714">
    <property type="entry name" value="PK_Tyr_Ser-Thr"/>
    <property type="match status" value="1"/>
</dbReference>
<dbReference type="AlphaFoldDB" id="A0AAF0PVP2"/>
<feature type="non-terminal residue" evidence="10">
    <location>
        <position position="1"/>
    </location>
</feature>
<dbReference type="EMBL" id="CP133612">
    <property type="protein sequence ID" value="WMV11878.1"/>
    <property type="molecule type" value="Genomic_DNA"/>
</dbReference>
<keyword evidence="2" id="KW-0808">Transferase</keyword>
<evidence type="ECO:0000256" key="1">
    <source>
        <dbReference type="ARBA" id="ARBA00022527"/>
    </source>
</evidence>
<keyword evidence="3 6" id="KW-0547">Nucleotide-binding</keyword>
<dbReference type="InterPro" id="IPR000719">
    <property type="entry name" value="Prot_kinase_dom"/>
</dbReference>
<dbReference type="GO" id="GO:0005524">
    <property type="term" value="F:ATP binding"/>
    <property type="evidence" value="ECO:0007669"/>
    <property type="project" value="UniProtKB-UniRule"/>
</dbReference>
<dbReference type="InterPro" id="IPR017441">
    <property type="entry name" value="Protein_kinase_ATP_BS"/>
</dbReference>
<feature type="compositionally biased region" description="Polar residues" evidence="8">
    <location>
        <begin position="13"/>
        <end position="23"/>
    </location>
</feature>
<keyword evidence="1 7" id="KW-0723">Serine/threonine-protein kinase</keyword>
<evidence type="ECO:0000256" key="6">
    <source>
        <dbReference type="PROSITE-ProRule" id="PRU10141"/>
    </source>
</evidence>
<evidence type="ECO:0000256" key="2">
    <source>
        <dbReference type="ARBA" id="ARBA00022679"/>
    </source>
</evidence>